<sequence>MTKVTFAEGTASPVDKTAGRSSKKQQMIKIPSLKDSGPRVLTIILPVDTMFSRLVELNPELQKLVDARDEWRLGMEIGLARNSDVENRATPTMAQIRQIREVLRLLPKEEFPLACISLCPSYVIDFFRSIISIVVSLYEYIAYVQCMIWLVLPHNDLHPPKMIVDKNTYLHQTQAAPIPCQSRALAPANRPSPASSSVDPESICHICYGWSSGCRGCTRCLHGVSHSKNVFNSPKLVLRFSRHMMQSCYTRRSTWALCLGLLAALDLLSSCGRSERGANVRVSLKPHLPFPYADHTSSLSSTTPFSFPWIFRVLFLLYLHPSHHRHPCRAPSQFEQQTTSTASIHASHFTCGSICLIRSPISQPRTYLDPFNGTPKWEDIEMSHSTRKVLQRVYTPLRTAIIWRRCPQGLGEMG</sequence>
<keyword evidence="3" id="KW-1185">Reference proteome</keyword>
<organism evidence="2 3">
    <name type="scientific">Collybiopsis confluens</name>
    <dbReference type="NCBI Taxonomy" id="2823264"/>
    <lineage>
        <taxon>Eukaryota</taxon>
        <taxon>Fungi</taxon>
        <taxon>Dikarya</taxon>
        <taxon>Basidiomycota</taxon>
        <taxon>Agaricomycotina</taxon>
        <taxon>Agaricomycetes</taxon>
        <taxon>Agaricomycetidae</taxon>
        <taxon>Agaricales</taxon>
        <taxon>Marasmiineae</taxon>
        <taxon>Omphalotaceae</taxon>
        <taxon>Collybiopsis</taxon>
    </lineage>
</organism>
<dbReference type="AlphaFoldDB" id="A0A8H5FWN5"/>
<evidence type="ECO:0000313" key="2">
    <source>
        <dbReference type="EMBL" id="KAF5351477.1"/>
    </source>
</evidence>
<evidence type="ECO:0000256" key="1">
    <source>
        <dbReference type="SAM" id="MobiDB-lite"/>
    </source>
</evidence>
<proteinExistence type="predicted"/>
<gene>
    <name evidence="2" type="ORF">D9757_012876</name>
</gene>
<name>A0A8H5FWN5_9AGAR</name>
<dbReference type="Proteomes" id="UP000518752">
    <property type="component" value="Unassembled WGS sequence"/>
</dbReference>
<dbReference type="EMBL" id="JAACJN010000284">
    <property type="protein sequence ID" value="KAF5351477.1"/>
    <property type="molecule type" value="Genomic_DNA"/>
</dbReference>
<accession>A0A8H5FWN5</accession>
<reference evidence="2 3" key="1">
    <citation type="journal article" date="2020" name="ISME J.">
        <title>Uncovering the hidden diversity of litter-decomposition mechanisms in mushroom-forming fungi.</title>
        <authorList>
            <person name="Floudas D."/>
            <person name="Bentzer J."/>
            <person name="Ahren D."/>
            <person name="Johansson T."/>
            <person name="Persson P."/>
            <person name="Tunlid A."/>
        </authorList>
    </citation>
    <scope>NUCLEOTIDE SEQUENCE [LARGE SCALE GENOMIC DNA]</scope>
    <source>
        <strain evidence="2 3">CBS 406.79</strain>
    </source>
</reference>
<dbReference type="OrthoDB" id="2822937at2759"/>
<feature type="region of interest" description="Disordered" evidence="1">
    <location>
        <begin position="1"/>
        <end position="26"/>
    </location>
</feature>
<protein>
    <submittedName>
        <fullName evidence="2">Uncharacterized protein</fullName>
    </submittedName>
</protein>
<comment type="caution">
    <text evidence="2">The sequence shown here is derived from an EMBL/GenBank/DDBJ whole genome shotgun (WGS) entry which is preliminary data.</text>
</comment>
<evidence type="ECO:0000313" key="3">
    <source>
        <dbReference type="Proteomes" id="UP000518752"/>
    </source>
</evidence>